<proteinExistence type="predicted"/>
<organism evidence="2">
    <name type="scientific">Streptomyces sp. NBC_00060</name>
    <dbReference type="NCBI Taxonomy" id="2975636"/>
    <lineage>
        <taxon>Bacteria</taxon>
        <taxon>Bacillati</taxon>
        <taxon>Actinomycetota</taxon>
        <taxon>Actinomycetes</taxon>
        <taxon>Kitasatosporales</taxon>
        <taxon>Streptomycetaceae</taxon>
        <taxon>Streptomyces</taxon>
    </lineage>
</organism>
<reference evidence="2" key="1">
    <citation type="submission" date="2022-10" db="EMBL/GenBank/DDBJ databases">
        <title>The complete genomes of actinobacterial strains from the NBC collection.</title>
        <authorList>
            <person name="Joergensen T.S."/>
            <person name="Alvarez Arevalo M."/>
            <person name="Sterndorff E.B."/>
            <person name="Faurdal D."/>
            <person name="Vuksanovic O."/>
            <person name="Mourched A.-S."/>
            <person name="Charusanti P."/>
            <person name="Shaw S."/>
            <person name="Blin K."/>
            <person name="Weber T."/>
        </authorList>
    </citation>
    <scope>NUCLEOTIDE SEQUENCE</scope>
    <source>
        <strain evidence="2">NBC_00060</strain>
    </source>
</reference>
<dbReference type="AlphaFoldDB" id="A0AAU2H4E2"/>
<accession>A0AAU2H4E2</accession>
<gene>
    <name evidence="2" type="ORF">OHV25_20310</name>
</gene>
<evidence type="ECO:0000256" key="1">
    <source>
        <dbReference type="SAM" id="MobiDB-lite"/>
    </source>
</evidence>
<dbReference type="EMBL" id="CP108253">
    <property type="protein sequence ID" value="WTU41756.1"/>
    <property type="molecule type" value="Genomic_DNA"/>
</dbReference>
<sequence length="547" mass="60108">MGKASRKKQERRSWRAAPGVIAAATESDPQDLGGAALRALLDSNAPGDLSLAGAYAFGYLALAEAQLEGDAPGWYNETDPLDALFLGTVWPRTFIDALEFANARDAWLRLLQGTAHGKGIRRFVREAVSASEELRIPVDDGRLMLALRARLEAAGLDRRRLPRRLLPKAALQSCRAVSGPSLDLRLPDLPEDTQERVRRFWKDAVEEPWADATPKNILRDGLRRFHDAGLPVEQESAVLLPALYAALLTKPGELVEDMGEHASAWALSLDEASSLVPVLDILLVAPELEMPVAETLGRLFAVPAFTEPIPSEALLWTSSPGLALLRLAFALGITEVSTLGGPVTPDLLDWVGMHARMRLSATARESADDFGETGSTDGIEGTQEESDERWVERRRAVREAVLHKVRKKSGGTATRRRFDHPVERIWNADGSSVVRISTATPHGRMMREAMEGQLDAFREKFGRDPGPDDPLVFDPDADEPTPLTNEYFGDMMSDMAELAAEMGIDPAFFHAWREVGYLVTEANRGMFTTAEVLAFSRALARYRQAGK</sequence>
<evidence type="ECO:0000313" key="2">
    <source>
        <dbReference type="EMBL" id="WTU41756.1"/>
    </source>
</evidence>
<protein>
    <submittedName>
        <fullName evidence="2">Uncharacterized protein</fullName>
    </submittedName>
</protein>
<name>A0AAU2H4E2_9ACTN</name>
<feature type="region of interest" description="Disordered" evidence="1">
    <location>
        <begin position="363"/>
        <end position="390"/>
    </location>
</feature>